<reference evidence="1 2" key="1">
    <citation type="journal article" date="2022" name="New Phytol.">
        <title>Ecological generalism drives hyperdiversity of secondary metabolite gene clusters in xylarialean endophytes.</title>
        <authorList>
            <person name="Franco M.E.E."/>
            <person name="Wisecaver J.H."/>
            <person name="Arnold A.E."/>
            <person name="Ju Y.M."/>
            <person name="Slot J.C."/>
            <person name="Ahrendt S."/>
            <person name="Moore L.P."/>
            <person name="Eastman K.E."/>
            <person name="Scott K."/>
            <person name="Konkel Z."/>
            <person name="Mondo S.J."/>
            <person name="Kuo A."/>
            <person name="Hayes R.D."/>
            <person name="Haridas S."/>
            <person name="Andreopoulos B."/>
            <person name="Riley R."/>
            <person name="LaButti K."/>
            <person name="Pangilinan J."/>
            <person name="Lipzen A."/>
            <person name="Amirebrahimi M."/>
            <person name="Yan J."/>
            <person name="Adam C."/>
            <person name="Keymanesh K."/>
            <person name="Ng V."/>
            <person name="Louie K."/>
            <person name="Northen T."/>
            <person name="Drula E."/>
            <person name="Henrissat B."/>
            <person name="Hsieh H.M."/>
            <person name="Youens-Clark K."/>
            <person name="Lutzoni F."/>
            <person name="Miadlikowska J."/>
            <person name="Eastwood D.C."/>
            <person name="Hamelin R.C."/>
            <person name="Grigoriev I.V."/>
            <person name="U'Ren J.M."/>
        </authorList>
    </citation>
    <scope>NUCLEOTIDE SEQUENCE [LARGE SCALE GENOMIC DNA]</scope>
    <source>
        <strain evidence="1 2">ER1909</strain>
    </source>
</reference>
<name>A0ACC0DC57_9PEZI</name>
<dbReference type="EMBL" id="MU394292">
    <property type="protein sequence ID" value="KAI6090206.1"/>
    <property type="molecule type" value="Genomic_DNA"/>
</dbReference>
<evidence type="ECO:0000313" key="2">
    <source>
        <dbReference type="Proteomes" id="UP001497680"/>
    </source>
</evidence>
<accession>A0ACC0DC57</accession>
<protein>
    <submittedName>
        <fullName evidence="1">Uncharacterized protein</fullName>
    </submittedName>
</protein>
<gene>
    <name evidence="1" type="ORF">F4821DRAFT_275359</name>
</gene>
<keyword evidence="2" id="KW-1185">Reference proteome</keyword>
<comment type="caution">
    <text evidence="1">The sequence shown here is derived from an EMBL/GenBank/DDBJ whole genome shotgun (WGS) entry which is preliminary data.</text>
</comment>
<evidence type="ECO:0000313" key="1">
    <source>
        <dbReference type="EMBL" id="KAI6090206.1"/>
    </source>
</evidence>
<organism evidence="1 2">
    <name type="scientific">Hypoxylon rubiginosum</name>
    <dbReference type="NCBI Taxonomy" id="110542"/>
    <lineage>
        <taxon>Eukaryota</taxon>
        <taxon>Fungi</taxon>
        <taxon>Dikarya</taxon>
        <taxon>Ascomycota</taxon>
        <taxon>Pezizomycotina</taxon>
        <taxon>Sordariomycetes</taxon>
        <taxon>Xylariomycetidae</taxon>
        <taxon>Xylariales</taxon>
        <taxon>Hypoxylaceae</taxon>
        <taxon>Hypoxylon</taxon>
    </lineage>
</organism>
<dbReference type="Proteomes" id="UP001497680">
    <property type="component" value="Unassembled WGS sequence"/>
</dbReference>
<proteinExistence type="predicted"/>
<sequence>MISLSAIIIALVSAESANATMMLQTRDTACGDGQNQVVTQYSNTCCPGVRKHGNGTTLCCYKGSDGGCRQTDCDDDLSSCQGTFVIDDPDYAENVKNATGVTINNPNSGPHNTPMLGMVAGLTAMVVAISVS</sequence>